<reference evidence="1" key="1">
    <citation type="submission" date="2023-03" db="EMBL/GenBank/DDBJ databases">
        <title>Mating type loci evolution in Malassezia.</title>
        <authorList>
            <person name="Coelho M.A."/>
        </authorList>
    </citation>
    <scope>NUCLEOTIDE SEQUENCE</scope>
    <source>
        <strain evidence="1">CBS 9431</strain>
    </source>
</reference>
<dbReference type="AlphaFoldDB" id="A0AAF0F5C2"/>
<dbReference type="EMBL" id="CP119965">
    <property type="protein sequence ID" value="WFD41090.1"/>
    <property type="molecule type" value="Genomic_DNA"/>
</dbReference>
<name>A0AAF0F5C2_9BASI</name>
<dbReference type="RefSeq" id="XP_060123987.1">
    <property type="nucleotide sequence ID" value="XM_060268004.1"/>
</dbReference>
<sequence length="84" mass="9914">MCILRFIREDYIVEPKERKRLHNAGDGKGAPSFEEQKRIWDTLNLGLDSAFFNRILSKLPYIQLSWSLMLCAPYIIHQVYTQPE</sequence>
<proteinExistence type="predicted"/>
<gene>
    <name evidence="1" type="ORF">MJAP1_004083</name>
</gene>
<keyword evidence="2" id="KW-1185">Reference proteome</keyword>
<protein>
    <submittedName>
        <fullName evidence="1">Uncharacterized protein</fullName>
    </submittedName>
</protein>
<organism evidence="1 2">
    <name type="scientific">Malassezia japonica</name>
    <dbReference type="NCBI Taxonomy" id="223818"/>
    <lineage>
        <taxon>Eukaryota</taxon>
        <taxon>Fungi</taxon>
        <taxon>Dikarya</taxon>
        <taxon>Basidiomycota</taxon>
        <taxon>Ustilaginomycotina</taxon>
        <taxon>Malasseziomycetes</taxon>
        <taxon>Malasseziales</taxon>
        <taxon>Malasseziaceae</taxon>
        <taxon>Malassezia</taxon>
    </lineage>
</organism>
<dbReference type="Proteomes" id="UP001217754">
    <property type="component" value="Chromosome 8"/>
</dbReference>
<dbReference type="GeneID" id="85227734"/>
<evidence type="ECO:0000313" key="1">
    <source>
        <dbReference type="EMBL" id="WFD41090.1"/>
    </source>
</evidence>
<evidence type="ECO:0000313" key="2">
    <source>
        <dbReference type="Proteomes" id="UP001217754"/>
    </source>
</evidence>
<accession>A0AAF0F5C2</accession>